<dbReference type="InterPro" id="IPR013519">
    <property type="entry name" value="Int_alpha_beta-p"/>
</dbReference>
<dbReference type="AlphaFoldDB" id="A6GK33"/>
<sequence>LAAVADTNIPEGLLRVHAPAEALGLPALPDRLVRFRVLDFSRPAEAEDDMQLYPWVLEATPALSPSFVGGLGALELDGPESALPEALAVTASGELVIWDGLGSARADYLGAREALLAADPTVFDADPSEGFGLTLCPGLPASAIAGGALPLPGTGETARLAALLLDTRIVFVGREPGEDASTLVGAPRYACALGELELPGSGATLLVADVDGDGDQDLAVGAPASAALWLYRSEPGEALPSDPEVFEIGDDAEAGLEFGASLDAVTLGATDHPHVLAVGAPGARVGGKAEVGRVYVFDAETRELVRTLEDLAPRTSARHGLGVHGMRVPAIPGREELIVVGARELRAHWTIAEGDLAPD</sequence>
<dbReference type="InterPro" id="IPR013517">
    <property type="entry name" value="FG-GAP"/>
</dbReference>
<reference evidence="4 5" key="1">
    <citation type="submission" date="2007-06" db="EMBL/GenBank/DDBJ databases">
        <authorList>
            <person name="Shimkets L."/>
            <person name="Ferriera S."/>
            <person name="Johnson J."/>
            <person name="Kravitz S."/>
            <person name="Beeson K."/>
            <person name="Sutton G."/>
            <person name="Rogers Y.-H."/>
            <person name="Friedman R."/>
            <person name="Frazier M."/>
            <person name="Venter J.C."/>
        </authorList>
    </citation>
    <scope>NUCLEOTIDE SEQUENCE [LARGE SCALE GENOMIC DNA]</scope>
    <source>
        <strain evidence="4 5">SIR-1</strain>
    </source>
</reference>
<evidence type="ECO:0000313" key="5">
    <source>
        <dbReference type="Proteomes" id="UP000005801"/>
    </source>
</evidence>
<accession>A6GK33</accession>
<proteinExistence type="predicted"/>
<dbReference type="EMBL" id="ABCS01000178">
    <property type="protein sequence ID" value="EDM73761.1"/>
    <property type="molecule type" value="Genomic_DNA"/>
</dbReference>
<evidence type="ECO:0000256" key="1">
    <source>
        <dbReference type="ARBA" id="ARBA00022729"/>
    </source>
</evidence>
<dbReference type="STRING" id="391625.PPSIR1_15445"/>
<name>A6GK33_9BACT</name>
<dbReference type="PROSITE" id="PS51470">
    <property type="entry name" value="FG_GAP"/>
    <property type="match status" value="1"/>
</dbReference>
<dbReference type="Pfam" id="PF01839">
    <property type="entry name" value="FG-GAP"/>
    <property type="match status" value="1"/>
</dbReference>
<organism evidence="4 5">
    <name type="scientific">Plesiocystis pacifica SIR-1</name>
    <dbReference type="NCBI Taxonomy" id="391625"/>
    <lineage>
        <taxon>Bacteria</taxon>
        <taxon>Pseudomonadati</taxon>
        <taxon>Myxococcota</taxon>
        <taxon>Polyangia</taxon>
        <taxon>Nannocystales</taxon>
        <taxon>Nannocystaceae</taxon>
        <taxon>Plesiocystis</taxon>
    </lineage>
</organism>
<evidence type="ECO:0000256" key="3">
    <source>
        <dbReference type="ARBA" id="ARBA00023180"/>
    </source>
</evidence>
<protein>
    <recommendedName>
        <fullName evidence="6">VCBS repeat-containing protein</fullName>
    </recommendedName>
</protein>
<dbReference type="SUPFAM" id="SSF69318">
    <property type="entry name" value="Integrin alpha N-terminal domain"/>
    <property type="match status" value="1"/>
</dbReference>
<evidence type="ECO:0000313" key="4">
    <source>
        <dbReference type="EMBL" id="EDM73761.1"/>
    </source>
</evidence>
<dbReference type="Gene3D" id="2.130.10.130">
    <property type="entry name" value="Integrin alpha, N-terminal"/>
    <property type="match status" value="1"/>
</dbReference>
<keyword evidence="5" id="KW-1185">Reference proteome</keyword>
<comment type="caution">
    <text evidence="4">The sequence shown here is derived from an EMBL/GenBank/DDBJ whole genome shotgun (WGS) entry which is preliminary data.</text>
</comment>
<evidence type="ECO:0000256" key="2">
    <source>
        <dbReference type="ARBA" id="ARBA00022737"/>
    </source>
</evidence>
<keyword evidence="1" id="KW-0732">Signal</keyword>
<dbReference type="Proteomes" id="UP000005801">
    <property type="component" value="Unassembled WGS sequence"/>
</dbReference>
<dbReference type="InterPro" id="IPR028994">
    <property type="entry name" value="Integrin_alpha_N"/>
</dbReference>
<keyword evidence="2" id="KW-0677">Repeat</keyword>
<dbReference type="SMART" id="SM00191">
    <property type="entry name" value="Int_alpha"/>
    <property type="match status" value="2"/>
</dbReference>
<dbReference type="RefSeq" id="WP_006977069.1">
    <property type="nucleotide sequence ID" value="NZ_ABCS01000178.1"/>
</dbReference>
<gene>
    <name evidence="4" type="ORF">PPSIR1_15445</name>
</gene>
<feature type="non-terminal residue" evidence="4">
    <location>
        <position position="1"/>
    </location>
</feature>
<evidence type="ECO:0008006" key="6">
    <source>
        <dbReference type="Google" id="ProtNLM"/>
    </source>
</evidence>
<keyword evidence="3" id="KW-0325">Glycoprotein</keyword>